<dbReference type="SUPFAM" id="SSF55298">
    <property type="entry name" value="YjgF-like"/>
    <property type="match status" value="1"/>
</dbReference>
<organism evidence="3 4">
    <name type="scientific">Luteimonas galliterrae</name>
    <dbReference type="NCBI Taxonomy" id="2940486"/>
    <lineage>
        <taxon>Bacteria</taxon>
        <taxon>Pseudomonadati</taxon>
        <taxon>Pseudomonadota</taxon>
        <taxon>Gammaproteobacteria</taxon>
        <taxon>Lysobacterales</taxon>
        <taxon>Lysobacteraceae</taxon>
        <taxon>Luteimonas</taxon>
    </lineage>
</organism>
<feature type="signal peptide" evidence="2">
    <location>
        <begin position="1"/>
        <end position="22"/>
    </location>
</feature>
<dbReference type="PANTHER" id="PTHR11803:SF58">
    <property type="entry name" value="PROTEIN HMF1-RELATED"/>
    <property type="match status" value="1"/>
</dbReference>
<evidence type="ECO:0000256" key="1">
    <source>
        <dbReference type="ARBA" id="ARBA00010552"/>
    </source>
</evidence>
<sequence>MPHLARVVLSAVALCAPFASFAQQPPAGREDADALRFHNPAALPKPNGYSHAVEATGGRTIYVSGQLPLDKDGRLVGSGDFAAQAEQVFANLKAALAAAGASFDDVVRLNMYVTDMTQLKALRAARDRHIDAQRPPASTLVEVKRFVVEGAMVEIDATAVVADPARR</sequence>
<evidence type="ECO:0000256" key="2">
    <source>
        <dbReference type="SAM" id="SignalP"/>
    </source>
</evidence>
<comment type="similarity">
    <text evidence="1">Belongs to the RutC family.</text>
</comment>
<dbReference type="InterPro" id="IPR006175">
    <property type="entry name" value="YjgF/YER057c/UK114"/>
</dbReference>
<evidence type="ECO:0000313" key="3">
    <source>
        <dbReference type="EMBL" id="MCL1633407.1"/>
    </source>
</evidence>
<dbReference type="Gene3D" id="3.30.1330.40">
    <property type="entry name" value="RutC-like"/>
    <property type="match status" value="1"/>
</dbReference>
<keyword evidence="4" id="KW-1185">Reference proteome</keyword>
<dbReference type="RefSeq" id="WP_249470492.1">
    <property type="nucleotide sequence ID" value="NZ_JAMBEP010000001.1"/>
</dbReference>
<reference evidence="3 4" key="1">
    <citation type="submission" date="2022-05" db="EMBL/GenBank/DDBJ databases">
        <title>Luteimonas sp. SX5, whole genome shotgun sequencing project.</title>
        <authorList>
            <person name="Zhao G."/>
            <person name="Shen L."/>
        </authorList>
    </citation>
    <scope>NUCLEOTIDE SEQUENCE [LARGE SCALE GENOMIC DNA]</scope>
    <source>
        <strain evidence="3 4">SX5</strain>
    </source>
</reference>
<dbReference type="Proteomes" id="UP001431217">
    <property type="component" value="Unassembled WGS sequence"/>
</dbReference>
<dbReference type="PANTHER" id="PTHR11803">
    <property type="entry name" value="2-IMINOBUTANOATE/2-IMINOPROPANOATE DEAMINASE RIDA"/>
    <property type="match status" value="1"/>
</dbReference>
<dbReference type="EMBL" id="JAMBEP010000001">
    <property type="protein sequence ID" value="MCL1633407.1"/>
    <property type="molecule type" value="Genomic_DNA"/>
</dbReference>
<dbReference type="Pfam" id="PF01042">
    <property type="entry name" value="Ribonuc_L-PSP"/>
    <property type="match status" value="1"/>
</dbReference>
<dbReference type="InterPro" id="IPR035959">
    <property type="entry name" value="RutC-like_sf"/>
</dbReference>
<accession>A0ABT0MEV7</accession>
<comment type="caution">
    <text evidence="3">The sequence shown here is derived from an EMBL/GenBank/DDBJ whole genome shotgun (WGS) entry which is preliminary data.</text>
</comment>
<protein>
    <submittedName>
        <fullName evidence="3">RidA family protein</fullName>
    </submittedName>
</protein>
<feature type="chain" id="PRO_5045445858" evidence="2">
    <location>
        <begin position="23"/>
        <end position="167"/>
    </location>
</feature>
<keyword evidence="2" id="KW-0732">Signal</keyword>
<evidence type="ECO:0000313" key="4">
    <source>
        <dbReference type="Proteomes" id="UP001431217"/>
    </source>
</evidence>
<dbReference type="CDD" id="cd00448">
    <property type="entry name" value="YjgF_YER057c_UK114_family"/>
    <property type="match status" value="1"/>
</dbReference>
<gene>
    <name evidence="3" type="ORF">M2650_01930</name>
</gene>
<name>A0ABT0MEV7_9GAMM</name>
<proteinExistence type="inferred from homology"/>